<evidence type="ECO:0000256" key="7">
    <source>
        <dbReference type="HAMAP-Rule" id="MF_00945"/>
    </source>
</evidence>
<evidence type="ECO:0000256" key="5">
    <source>
        <dbReference type="ARBA" id="ARBA00023015"/>
    </source>
</evidence>
<evidence type="ECO:0000256" key="4">
    <source>
        <dbReference type="ARBA" id="ARBA00022884"/>
    </source>
</evidence>
<dbReference type="Pfam" id="PF00575">
    <property type="entry name" value="S1"/>
    <property type="match status" value="1"/>
</dbReference>
<feature type="domain" description="S1 motif" evidence="8">
    <location>
        <begin position="144"/>
        <end position="207"/>
    </location>
</feature>
<organism evidence="9 10">
    <name type="scientific">Thermotomaculum hydrothermale</name>
    <dbReference type="NCBI Taxonomy" id="981385"/>
    <lineage>
        <taxon>Bacteria</taxon>
        <taxon>Pseudomonadati</taxon>
        <taxon>Acidobacteriota</taxon>
        <taxon>Holophagae</taxon>
        <taxon>Thermotomaculales</taxon>
        <taxon>Thermotomaculaceae</taxon>
        <taxon>Thermotomaculum</taxon>
    </lineage>
</organism>
<dbReference type="SUPFAM" id="SSF54814">
    <property type="entry name" value="Prokaryotic type KH domain (KH-domain type II)"/>
    <property type="match status" value="2"/>
</dbReference>
<evidence type="ECO:0000256" key="1">
    <source>
        <dbReference type="ARBA" id="ARBA00022472"/>
    </source>
</evidence>
<dbReference type="SUPFAM" id="SSF50249">
    <property type="entry name" value="Nucleic acid-binding proteins"/>
    <property type="match status" value="1"/>
</dbReference>
<keyword evidence="6 7" id="KW-0804">Transcription</keyword>
<keyword evidence="3 7" id="KW-0889">Transcription antitermination</keyword>
<dbReference type="PANTHER" id="PTHR22648:SF0">
    <property type="entry name" value="TRANSCRIPTION TERMINATION_ANTITERMINATION PROTEIN NUSA"/>
    <property type="match status" value="1"/>
</dbReference>
<dbReference type="Proteomes" id="UP000595564">
    <property type="component" value="Chromosome"/>
</dbReference>
<dbReference type="InterPro" id="IPR015946">
    <property type="entry name" value="KH_dom-like_a/b"/>
</dbReference>
<comment type="function">
    <text evidence="7">Participates in both transcription termination and antitermination.</text>
</comment>
<keyword evidence="10" id="KW-1185">Reference proteome</keyword>
<keyword evidence="5 7" id="KW-0805">Transcription regulation</keyword>
<evidence type="ECO:0000259" key="8">
    <source>
        <dbReference type="PROSITE" id="PS50126"/>
    </source>
</evidence>
<dbReference type="InterPro" id="IPR013735">
    <property type="entry name" value="TF_NusA_N"/>
</dbReference>
<dbReference type="InterPro" id="IPR004087">
    <property type="entry name" value="KH_dom"/>
</dbReference>
<comment type="similarity">
    <text evidence="7">Belongs to the NusA family.</text>
</comment>
<dbReference type="GO" id="GO:0003677">
    <property type="term" value="F:DNA binding"/>
    <property type="evidence" value="ECO:0007669"/>
    <property type="project" value="InterPro"/>
</dbReference>
<dbReference type="Pfam" id="PF08529">
    <property type="entry name" value="NusA_N"/>
    <property type="match status" value="1"/>
</dbReference>
<dbReference type="InterPro" id="IPR036555">
    <property type="entry name" value="NusA_N_sf"/>
</dbReference>
<reference evidence="9 10" key="1">
    <citation type="journal article" date="2012" name="Extremophiles">
        <title>Thermotomaculum hydrothermale gen. nov., sp. nov., a novel heterotrophic thermophile within the phylum Acidobacteria from a deep-sea hydrothermal vent chimney in the Southern Okinawa Trough.</title>
        <authorList>
            <person name="Izumi H."/>
            <person name="Nunoura T."/>
            <person name="Miyazaki M."/>
            <person name="Mino S."/>
            <person name="Toki T."/>
            <person name="Takai K."/>
            <person name="Sako Y."/>
            <person name="Sawabe T."/>
            <person name="Nakagawa S."/>
        </authorList>
    </citation>
    <scope>NUCLEOTIDE SEQUENCE [LARGE SCALE GENOMIC DNA]</scope>
    <source>
        <strain evidence="9 10">AC55</strain>
    </source>
</reference>
<sequence length="431" mass="48218">MPRRSSAQPSPKDFISAMHQLAHDKNIEYELIIEMLKEAMISAARKYFKNDSEFEVEINDETGEIRVFALKEVVDKVEDPKTQISLEDAKNYKEDAEIGETIKIEKDKDSMGRIAANAAKQVIMSKIKDFERFHIYNEFKERIGEVVNVPVRRFERGNVVVDLGKTEGVIRRDQLIPGERFSVGDRVRAVIVDVAKGGDLQVQLSRTDPRLLIKLFEMEVPEVYEGTVIIKNIVREPGERSKVAVYSTEPDIDPIGACVGVGGSRIKAILRELKGEKVDIIKYEDDIEKFAENALSPAKLLRVAIADRETKRLEVIVSDDQYSLAIGTHGQNVRLASKLVGWTIDVKREADKKEEIKKQMGGGSDEEHGDLKELKGLGKKKIEKLEEAGFTSIQDVADASVDELSAVEGIGEKSAEKLIEQAKKALLGEDN</sequence>
<proteinExistence type="inferred from homology"/>
<keyword evidence="2 7" id="KW-0963">Cytoplasm</keyword>
<evidence type="ECO:0000256" key="2">
    <source>
        <dbReference type="ARBA" id="ARBA00022490"/>
    </source>
</evidence>
<dbReference type="CDD" id="cd04455">
    <property type="entry name" value="S1_NusA"/>
    <property type="match status" value="1"/>
</dbReference>
<dbReference type="GO" id="GO:0003700">
    <property type="term" value="F:DNA-binding transcription factor activity"/>
    <property type="evidence" value="ECO:0007669"/>
    <property type="project" value="InterPro"/>
</dbReference>
<accession>A0A7R6PZ54</accession>
<dbReference type="GO" id="GO:0003723">
    <property type="term" value="F:RNA binding"/>
    <property type="evidence" value="ECO:0007669"/>
    <property type="project" value="UniProtKB-UniRule"/>
</dbReference>
<dbReference type="InterPro" id="IPR025249">
    <property type="entry name" value="TF_NusA_KH_1st"/>
</dbReference>
<dbReference type="GO" id="GO:0005829">
    <property type="term" value="C:cytosol"/>
    <property type="evidence" value="ECO:0007669"/>
    <property type="project" value="TreeGrafter"/>
</dbReference>
<dbReference type="RefSeq" id="WP_201327902.1">
    <property type="nucleotide sequence ID" value="NZ_AP017470.1"/>
</dbReference>
<dbReference type="Gene3D" id="3.30.1480.10">
    <property type="entry name" value="NusA, N-terminal domain"/>
    <property type="match status" value="1"/>
</dbReference>
<dbReference type="InterPro" id="IPR012340">
    <property type="entry name" value="NA-bd_OB-fold"/>
</dbReference>
<dbReference type="InterPro" id="IPR009019">
    <property type="entry name" value="KH_sf_prok-type"/>
</dbReference>
<dbReference type="CDD" id="cd22529">
    <property type="entry name" value="KH-II_NusA_rpt2"/>
    <property type="match status" value="1"/>
</dbReference>
<dbReference type="Gene3D" id="1.10.150.20">
    <property type="entry name" value="5' to 3' exonuclease, C-terminal subdomain"/>
    <property type="match status" value="1"/>
</dbReference>
<dbReference type="InterPro" id="IPR030842">
    <property type="entry name" value="TF_NusA_bacterial"/>
</dbReference>
<dbReference type="Pfam" id="PF26594">
    <property type="entry name" value="KH_NusA_2nd"/>
    <property type="match status" value="1"/>
</dbReference>
<dbReference type="SUPFAM" id="SSF69705">
    <property type="entry name" value="Transcription factor NusA, N-terminal domain"/>
    <property type="match status" value="1"/>
</dbReference>
<gene>
    <name evidence="7 9" type="primary">nusA</name>
    <name evidence="9" type="ORF">TTHT_2160</name>
</gene>
<name>A0A7R6PZ54_9BACT</name>
<dbReference type="FunFam" id="3.30.300.20:FF:000002">
    <property type="entry name" value="Transcription termination/antitermination protein NusA"/>
    <property type="match status" value="1"/>
</dbReference>
<dbReference type="SMART" id="SM00316">
    <property type="entry name" value="S1"/>
    <property type="match status" value="1"/>
</dbReference>
<keyword evidence="4 7" id="KW-0694">RNA-binding</keyword>
<evidence type="ECO:0000256" key="6">
    <source>
        <dbReference type="ARBA" id="ARBA00023163"/>
    </source>
</evidence>
<dbReference type="InterPro" id="IPR003029">
    <property type="entry name" value="S1_domain"/>
</dbReference>
<dbReference type="GO" id="GO:0000166">
    <property type="term" value="F:nucleotide binding"/>
    <property type="evidence" value="ECO:0007669"/>
    <property type="project" value="InterPro"/>
</dbReference>
<dbReference type="GO" id="GO:0031564">
    <property type="term" value="P:transcription antitermination"/>
    <property type="evidence" value="ECO:0007669"/>
    <property type="project" value="UniProtKB-UniRule"/>
</dbReference>
<dbReference type="PROSITE" id="PS50126">
    <property type="entry name" value="S1"/>
    <property type="match status" value="1"/>
</dbReference>
<dbReference type="InterPro" id="IPR058582">
    <property type="entry name" value="KH_NusA_2nd"/>
</dbReference>
<dbReference type="EMBL" id="AP017470">
    <property type="protein sequence ID" value="BBB33590.1"/>
    <property type="molecule type" value="Genomic_DNA"/>
</dbReference>
<dbReference type="NCBIfam" id="TIGR01953">
    <property type="entry name" value="NusA"/>
    <property type="match status" value="1"/>
</dbReference>
<dbReference type="Pfam" id="PF14520">
    <property type="entry name" value="HHH_5"/>
    <property type="match status" value="1"/>
</dbReference>
<dbReference type="CDD" id="cd02134">
    <property type="entry name" value="KH-II_NusA_rpt1"/>
    <property type="match status" value="1"/>
</dbReference>
<comment type="subunit">
    <text evidence="7">Monomer. Binds directly to the core enzyme of the DNA-dependent RNA polymerase and to nascent RNA.</text>
</comment>
<evidence type="ECO:0000256" key="3">
    <source>
        <dbReference type="ARBA" id="ARBA00022814"/>
    </source>
</evidence>
<dbReference type="InterPro" id="IPR010995">
    <property type="entry name" value="DNA_repair_Rad51/TF_NusA_a-hlx"/>
</dbReference>
<dbReference type="FunFam" id="3.30.300.20:FF:000005">
    <property type="entry name" value="Transcription termination/antitermination protein NusA"/>
    <property type="match status" value="1"/>
</dbReference>
<dbReference type="Pfam" id="PF13184">
    <property type="entry name" value="KH_NusA_1st"/>
    <property type="match status" value="1"/>
</dbReference>
<dbReference type="Gene3D" id="2.40.50.140">
    <property type="entry name" value="Nucleic acid-binding proteins"/>
    <property type="match status" value="1"/>
</dbReference>
<dbReference type="SMART" id="SM00278">
    <property type="entry name" value="HhH1"/>
    <property type="match status" value="2"/>
</dbReference>
<evidence type="ECO:0000313" key="9">
    <source>
        <dbReference type="EMBL" id="BBB33590.1"/>
    </source>
</evidence>
<dbReference type="InterPro" id="IPR010213">
    <property type="entry name" value="TF_NusA"/>
</dbReference>
<dbReference type="SMART" id="SM00322">
    <property type="entry name" value="KH"/>
    <property type="match status" value="2"/>
</dbReference>
<dbReference type="KEGG" id="thyd:TTHT_2160"/>
<comment type="subcellular location">
    <subcellularLocation>
        <location evidence="7">Cytoplasm</location>
    </subcellularLocation>
</comment>
<dbReference type="AlphaFoldDB" id="A0A7R6PZ54"/>
<keyword evidence="1 7" id="KW-0806">Transcription termination</keyword>
<dbReference type="GO" id="GO:0006281">
    <property type="term" value="P:DNA repair"/>
    <property type="evidence" value="ECO:0007669"/>
    <property type="project" value="InterPro"/>
</dbReference>
<dbReference type="HAMAP" id="MF_00945_B">
    <property type="entry name" value="NusA_B"/>
    <property type="match status" value="1"/>
</dbReference>
<evidence type="ECO:0000313" key="10">
    <source>
        <dbReference type="Proteomes" id="UP000595564"/>
    </source>
</evidence>
<dbReference type="GO" id="GO:0006353">
    <property type="term" value="P:DNA-templated transcription termination"/>
    <property type="evidence" value="ECO:0007669"/>
    <property type="project" value="UniProtKB-UniRule"/>
</dbReference>
<dbReference type="PANTHER" id="PTHR22648">
    <property type="entry name" value="TRANSCRIPTION TERMINATION FACTOR NUSA"/>
    <property type="match status" value="1"/>
</dbReference>
<protein>
    <recommendedName>
        <fullName evidence="7">Transcription termination/antitermination protein NusA</fullName>
    </recommendedName>
</protein>
<dbReference type="Gene3D" id="3.30.300.20">
    <property type="match status" value="2"/>
</dbReference>
<dbReference type="InterPro" id="IPR003583">
    <property type="entry name" value="Hlx-hairpin-Hlx_DNA-bd_motif"/>
</dbReference>
<dbReference type="SUPFAM" id="SSF47794">
    <property type="entry name" value="Rad51 N-terminal domain-like"/>
    <property type="match status" value="1"/>
</dbReference>